<accession>A0AA40D3A6</accession>
<keyword evidence="7" id="KW-1185">Reference proteome</keyword>
<dbReference type="PANTHER" id="PTHR11802">
    <property type="entry name" value="SERINE PROTEASE FAMILY S10 SERINE CARBOXYPEPTIDASE"/>
    <property type="match status" value="1"/>
</dbReference>
<evidence type="ECO:0000313" key="7">
    <source>
        <dbReference type="Proteomes" id="UP001175001"/>
    </source>
</evidence>
<evidence type="ECO:0000256" key="3">
    <source>
        <dbReference type="ARBA" id="ARBA00022670"/>
    </source>
</evidence>
<evidence type="ECO:0000256" key="4">
    <source>
        <dbReference type="ARBA" id="ARBA00022801"/>
    </source>
</evidence>
<evidence type="ECO:0000256" key="1">
    <source>
        <dbReference type="ARBA" id="ARBA00009431"/>
    </source>
</evidence>
<keyword evidence="3" id="KW-0645">Protease</keyword>
<dbReference type="Gene3D" id="3.40.50.1820">
    <property type="entry name" value="alpha/beta hydrolase"/>
    <property type="match status" value="1"/>
</dbReference>
<organism evidence="6 7">
    <name type="scientific">Lasiodiplodia hormozganensis</name>
    <dbReference type="NCBI Taxonomy" id="869390"/>
    <lineage>
        <taxon>Eukaryota</taxon>
        <taxon>Fungi</taxon>
        <taxon>Dikarya</taxon>
        <taxon>Ascomycota</taxon>
        <taxon>Pezizomycotina</taxon>
        <taxon>Dothideomycetes</taxon>
        <taxon>Dothideomycetes incertae sedis</taxon>
        <taxon>Botryosphaeriales</taxon>
        <taxon>Botryosphaeriaceae</taxon>
        <taxon>Lasiodiplodia</taxon>
    </lineage>
</organism>
<evidence type="ECO:0000256" key="2">
    <source>
        <dbReference type="ARBA" id="ARBA00022645"/>
    </source>
</evidence>
<proteinExistence type="inferred from homology"/>
<dbReference type="InterPro" id="IPR029058">
    <property type="entry name" value="AB_hydrolase_fold"/>
</dbReference>
<gene>
    <name evidence="6" type="primary">CPYA</name>
    <name evidence="6" type="ORF">DIS24_g4198</name>
</gene>
<dbReference type="PANTHER" id="PTHR11802:SF432">
    <property type="entry name" value="Y, PUTATIVE-RELATED"/>
    <property type="match status" value="1"/>
</dbReference>
<dbReference type="PRINTS" id="PR00724">
    <property type="entry name" value="CRBOXYPTASEC"/>
</dbReference>
<evidence type="ECO:0000313" key="6">
    <source>
        <dbReference type="EMBL" id="KAK0658988.1"/>
    </source>
</evidence>
<dbReference type="AlphaFoldDB" id="A0AA40D3A6"/>
<dbReference type="EMBL" id="JAUJDW010000015">
    <property type="protein sequence ID" value="KAK0658988.1"/>
    <property type="molecule type" value="Genomic_DNA"/>
</dbReference>
<dbReference type="Pfam" id="PF00450">
    <property type="entry name" value="Peptidase_S10"/>
    <property type="match status" value="1"/>
</dbReference>
<reference evidence="6" key="1">
    <citation type="submission" date="2023-06" db="EMBL/GenBank/DDBJ databases">
        <title>Multi-omics analyses reveal the molecular pathogenesis toolkit of Lasiodiplodia hormozganensis, a cross-kingdom pathogen.</title>
        <authorList>
            <person name="Felix C."/>
            <person name="Meneses R."/>
            <person name="Goncalves M.F.M."/>
            <person name="Tilleman L."/>
            <person name="Duarte A.S."/>
            <person name="Jorrin-Novo J.V."/>
            <person name="Van De Peer Y."/>
            <person name="Deforce D."/>
            <person name="Van Nieuwerburgh F."/>
            <person name="Esteves A.C."/>
            <person name="Alves A."/>
        </authorList>
    </citation>
    <scope>NUCLEOTIDE SEQUENCE</scope>
    <source>
        <strain evidence="6">CBS 339.90</strain>
    </source>
</reference>
<protein>
    <submittedName>
        <fullName evidence="6">Carboxypeptidase Y-like protein A</fullName>
    </submittedName>
</protein>
<keyword evidence="5" id="KW-0325">Glycoprotein</keyword>
<dbReference type="GO" id="GO:0000324">
    <property type="term" value="C:fungal-type vacuole"/>
    <property type="evidence" value="ECO:0007669"/>
    <property type="project" value="TreeGrafter"/>
</dbReference>
<dbReference type="InterPro" id="IPR001563">
    <property type="entry name" value="Peptidase_S10"/>
</dbReference>
<comment type="caution">
    <text evidence="6">The sequence shown here is derived from an EMBL/GenBank/DDBJ whole genome shotgun (WGS) entry which is preliminary data.</text>
</comment>
<dbReference type="SUPFAM" id="SSF53474">
    <property type="entry name" value="alpha/beta-Hydrolases"/>
    <property type="match status" value="1"/>
</dbReference>
<keyword evidence="4" id="KW-0378">Hydrolase</keyword>
<comment type="similarity">
    <text evidence="1">Belongs to the peptidase S10 family.</text>
</comment>
<dbReference type="GO" id="GO:0004185">
    <property type="term" value="F:serine-type carboxypeptidase activity"/>
    <property type="evidence" value="ECO:0007669"/>
    <property type="project" value="InterPro"/>
</dbReference>
<sequence length="389" mass="43743">MFKEIGPCYVNADGNSTSRREFSWINRANVLFIDQPIGIGFSVLANRSAAATSLDAGARDLHAFLTTFTASVFPELAHRPWHFAGESMGGHWTTGYAQYIMSRQQEEGGVGDLSLNIETIIAVSAYIDSSRTDVGLYDFFCDEEEGKHHSLMNETACAAMAAAVPECERLGALCRDTYDRHVCAVAARECTAGVGKYFWDGVRPGGWDPYDSRNKCTEPPLCSDLNGGPAAVYLNQPWVQERLGFSQWPFELIDFDLNERWTLEKHVFVPTTRELTWLLDNTDVRVLFVNGNNDIIVNTPGQLRLLDEQPWKRQAWFRNQRLHEWYHSSGKLNESFGTKGGKWKGNYRLSIFTVDEAGHMSPADQPTALEAVVGSWVSGDWYRSWLSSD</sequence>
<dbReference type="Gene3D" id="1.10.287.410">
    <property type="match status" value="1"/>
</dbReference>
<evidence type="ECO:0000256" key="5">
    <source>
        <dbReference type="ARBA" id="ARBA00023180"/>
    </source>
</evidence>
<name>A0AA40D3A6_9PEZI</name>
<dbReference type="Proteomes" id="UP001175001">
    <property type="component" value="Unassembled WGS sequence"/>
</dbReference>
<dbReference type="GO" id="GO:0006508">
    <property type="term" value="P:proteolysis"/>
    <property type="evidence" value="ECO:0007669"/>
    <property type="project" value="UniProtKB-KW"/>
</dbReference>
<keyword evidence="2 6" id="KW-0121">Carboxypeptidase</keyword>